<evidence type="ECO:0000313" key="3">
    <source>
        <dbReference type="EMBL" id="WUS59665.1"/>
    </source>
</evidence>
<feature type="domain" description="GmrSD restriction endonucleases C-terminal" evidence="2">
    <location>
        <begin position="420"/>
        <end position="562"/>
    </location>
</feature>
<sequence length="857" mass="94113">MHAQEVTFIKLVQGEKQFQVPLYQRTYSWTQAEIRRLWDDVRNLVEAQLEGETPVSHFLGSVVLAPGQLAAAGVQRWLVVDGQQRLTTLMLAFTALRDHLREAGGPEFAKAADKIEDQYLVNKYLDGNDHYRLLPTQADREAFAACVSGSPRAGGGGNVGVAYRFFRGVLAEGSEELGTGWIESVINTLGGLLSIVEITADVHDNVFRIFESINNTGVGLSQSDLLRNYVFMLLPTSGEVVYQQLWLPMQRQLGPKNLELLVWLDLVVRGNSRAKQTDIYRDQQRRLEPLAGEEKALRQEIAALAARGQRLLHILEPARVGDPALRSALERLGRWGGQTHFPVALFLLDLIAAGETTAGEAAEALHHVESYLVRRLLCQSSTAGLNRMFMEAPKELERDRPIADSMRRFLSAKKTGARIWPSDAEVTEAVLRKPFYSAGRSNQRFFVLRSLEESYGSAEPVDYDKSPLSVEHVLPQSPSQAWFELLAEDAEDGQSPQDVHELLVHTLGNLTLSGENGRLSNHPFKRKQEILDASALRMNLEIAATQRWGAKEITARAERLAERAVKIWPGPIRQPHAVPQEWPGWGELRGALVAIPAGAWTTYGAVAALIGSHPVSVGTFLAGNSGLHGAYRVLTADGRVSAAFRPADEGSGTDPRTLLEGEGIPFDGFGRADTAHRLSAEDLAALLDKELPPGSVGTAPAGVGASQRADNFKELLQLNHPGATAGVLAALEFWLRLDPACRLAYGRAAETSCFPTMDVGAVAGAGTIWPFALYPALGTVEVVFQYLKVRPPFDDSELRRELLDRLNHIDGVRLAEAKLELRPSFPIEVLALHTEEIQGVLEWFVHAVALHMASQPL</sequence>
<evidence type="ECO:0000313" key="4">
    <source>
        <dbReference type="Proteomes" id="UP001432014"/>
    </source>
</evidence>
<feature type="domain" description="GmrSD restriction endonucleases N-terminal" evidence="1">
    <location>
        <begin position="10"/>
        <end position="231"/>
    </location>
</feature>
<dbReference type="InterPro" id="IPR004919">
    <property type="entry name" value="GmrSD_N"/>
</dbReference>
<dbReference type="InterPro" id="IPR036388">
    <property type="entry name" value="WH-like_DNA-bd_sf"/>
</dbReference>
<name>A0ABZ1WFJ2_9ACTN</name>
<accession>A0ABZ1WFJ2</accession>
<evidence type="ECO:0000259" key="2">
    <source>
        <dbReference type="Pfam" id="PF07510"/>
    </source>
</evidence>
<dbReference type="PANTHER" id="PTHR35149:SF2">
    <property type="entry name" value="DUF262 DOMAIN-CONTAINING PROTEIN"/>
    <property type="match status" value="1"/>
</dbReference>
<evidence type="ECO:0000259" key="1">
    <source>
        <dbReference type="Pfam" id="PF03235"/>
    </source>
</evidence>
<dbReference type="Pfam" id="PF03235">
    <property type="entry name" value="GmrSD_N"/>
    <property type="match status" value="1"/>
</dbReference>
<dbReference type="InterPro" id="IPR036217">
    <property type="entry name" value="MethylDNA_cys_MeTrfase_DNAb"/>
</dbReference>
<dbReference type="PANTHER" id="PTHR35149">
    <property type="entry name" value="SLL5132 PROTEIN"/>
    <property type="match status" value="1"/>
</dbReference>
<dbReference type="RefSeq" id="WP_329494226.1">
    <property type="nucleotide sequence ID" value="NZ_CP108460.1"/>
</dbReference>
<reference evidence="3 4" key="1">
    <citation type="submission" date="2022-10" db="EMBL/GenBank/DDBJ databases">
        <title>The complete genomes of actinobacterial strains from the NBC collection.</title>
        <authorList>
            <person name="Joergensen T.S."/>
            <person name="Alvarez Arevalo M."/>
            <person name="Sterndorff E.B."/>
            <person name="Faurdal D."/>
            <person name="Vuksanovic O."/>
            <person name="Mourched A.-S."/>
            <person name="Charusanti P."/>
            <person name="Shaw S."/>
            <person name="Blin K."/>
            <person name="Weber T."/>
        </authorList>
    </citation>
    <scope>NUCLEOTIDE SEQUENCE [LARGE SCALE GENOMIC DNA]</scope>
    <source>
        <strain evidence="3 4">NBC_01247</strain>
    </source>
</reference>
<organism evidence="3 4">
    <name type="scientific">Kitasatospora herbaricolor</name>
    <dbReference type="NCBI Taxonomy" id="68217"/>
    <lineage>
        <taxon>Bacteria</taxon>
        <taxon>Bacillati</taxon>
        <taxon>Actinomycetota</taxon>
        <taxon>Actinomycetes</taxon>
        <taxon>Kitasatosporales</taxon>
        <taxon>Streptomycetaceae</taxon>
        <taxon>Kitasatospora</taxon>
    </lineage>
</organism>
<dbReference type="Pfam" id="PF07510">
    <property type="entry name" value="GmrSD_C"/>
    <property type="match status" value="1"/>
</dbReference>
<dbReference type="EMBL" id="CP108482">
    <property type="protein sequence ID" value="WUS59665.1"/>
    <property type="molecule type" value="Genomic_DNA"/>
</dbReference>
<proteinExistence type="predicted"/>
<dbReference type="Proteomes" id="UP001432014">
    <property type="component" value="Chromosome"/>
</dbReference>
<dbReference type="Gene3D" id="1.10.10.10">
    <property type="entry name" value="Winged helix-like DNA-binding domain superfamily/Winged helix DNA-binding domain"/>
    <property type="match status" value="1"/>
</dbReference>
<keyword evidence="4" id="KW-1185">Reference proteome</keyword>
<dbReference type="InterPro" id="IPR011089">
    <property type="entry name" value="GmrSD_C"/>
</dbReference>
<gene>
    <name evidence="3" type="ORF">OG469_31665</name>
</gene>
<protein>
    <submittedName>
        <fullName evidence="3">DUF262 domain-containing protein</fullName>
    </submittedName>
</protein>
<dbReference type="SUPFAM" id="SSF46767">
    <property type="entry name" value="Methylated DNA-protein cysteine methyltransferase, C-terminal domain"/>
    <property type="match status" value="1"/>
</dbReference>